<dbReference type="PROSITE" id="PS00831">
    <property type="entry name" value="RIBOSOMAL_L27"/>
    <property type="match status" value="1"/>
</dbReference>
<evidence type="ECO:0000256" key="1">
    <source>
        <dbReference type="ARBA" id="ARBA00010797"/>
    </source>
</evidence>
<dbReference type="GO" id="GO:0003735">
    <property type="term" value="F:structural constituent of ribosome"/>
    <property type="evidence" value="ECO:0007669"/>
    <property type="project" value="InterPro"/>
</dbReference>
<reference evidence="7 8" key="1">
    <citation type="journal article" date="2015" name="Nature">
        <title>rRNA introns, odd ribosomes, and small enigmatic genomes across a large radiation of phyla.</title>
        <authorList>
            <person name="Brown C.T."/>
            <person name="Hug L.A."/>
            <person name="Thomas B.C."/>
            <person name="Sharon I."/>
            <person name="Castelle C.J."/>
            <person name="Singh A."/>
            <person name="Wilkins M.J."/>
            <person name="Williams K.H."/>
            <person name="Banfield J.F."/>
        </authorList>
    </citation>
    <scope>NUCLEOTIDE SEQUENCE [LARGE SCALE GENOMIC DNA]</scope>
</reference>
<dbReference type="PANTHER" id="PTHR15893">
    <property type="entry name" value="RIBOSOMAL PROTEIN L27"/>
    <property type="match status" value="1"/>
</dbReference>
<keyword evidence="3" id="KW-0687">Ribonucleoprotein</keyword>
<dbReference type="STRING" id="1618342.UY40_C0012G0015"/>
<dbReference type="Gene3D" id="2.40.50.100">
    <property type="match status" value="1"/>
</dbReference>
<dbReference type="PANTHER" id="PTHR15893:SF0">
    <property type="entry name" value="LARGE RIBOSOMAL SUBUNIT PROTEIN BL27M"/>
    <property type="match status" value="1"/>
</dbReference>
<dbReference type="InterPro" id="IPR001684">
    <property type="entry name" value="Ribosomal_bL27"/>
</dbReference>
<protein>
    <recommendedName>
        <fullName evidence="4">Large ribosomal subunit protein bL27</fullName>
    </recommendedName>
    <alternativeName>
        <fullName evidence="5">50S ribosomal protein L27</fullName>
    </alternativeName>
</protein>
<evidence type="ECO:0000256" key="4">
    <source>
        <dbReference type="ARBA" id="ARBA00035175"/>
    </source>
</evidence>
<comment type="caution">
    <text evidence="7">The sequence shown here is derived from an EMBL/GenBank/DDBJ whole genome shotgun (WGS) entry which is preliminary data.</text>
</comment>
<dbReference type="PRINTS" id="PR00063">
    <property type="entry name" value="RIBOSOMALL27"/>
</dbReference>
<evidence type="ECO:0000256" key="2">
    <source>
        <dbReference type="ARBA" id="ARBA00022980"/>
    </source>
</evidence>
<dbReference type="GO" id="GO:0022625">
    <property type="term" value="C:cytosolic large ribosomal subunit"/>
    <property type="evidence" value="ECO:0007669"/>
    <property type="project" value="TreeGrafter"/>
</dbReference>
<comment type="similarity">
    <text evidence="1">Belongs to the bacterial ribosomal protein bL27 family.</text>
</comment>
<dbReference type="InterPro" id="IPR018261">
    <property type="entry name" value="Ribosomal_bL27_CS"/>
</dbReference>
<dbReference type="SUPFAM" id="SSF110324">
    <property type="entry name" value="Ribosomal L27 protein-like"/>
    <property type="match status" value="1"/>
</dbReference>
<evidence type="ECO:0000256" key="5">
    <source>
        <dbReference type="ARBA" id="ARBA00035477"/>
    </source>
</evidence>
<gene>
    <name evidence="7" type="ORF">UY40_C0012G0015</name>
</gene>
<accession>A0A0G1VGJ8</accession>
<feature type="region of interest" description="Disordered" evidence="6">
    <location>
        <begin position="1"/>
        <end position="22"/>
    </location>
</feature>
<keyword evidence="2 7" id="KW-0689">Ribosomal protein</keyword>
<organism evidence="7 8">
    <name type="scientific">candidate division CPR1 bacterium GW2011_GWC1_49_13</name>
    <dbReference type="NCBI Taxonomy" id="1618342"/>
    <lineage>
        <taxon>Bacteria</taxon>
        <taxon>candidate division CPR1</taxon>
    </lineage>
</organism>
<evidence type="ECO:0000256" key="6">
    <source>
        <dbReference type="SAM" id="MobiDB-lite"/>
    </source>
</evidence>
<dbReference type="PATRIC" id="fig|1618342.3.peg.439"/>
<dbReference type="GO" id="GO:0006412">
    <property type="term" value="P:translation"/>
    <property type="evidence" value="ECO:0007669"/>
    <property type="project" value="InterPro"/>
</dbReference>
<evidence type="ECO:0000256" key="3">
    <source>
        <dbReference type="ARBA" id="ARBA00023274"/>
    </source>
</evidence>
<evidence type="ECO:0000313" key="8">
    <source>
        <dbReference type="Proteomes" id="UP000034119"/>
    </source>
</evidence>
<proteinExistence type="inferred from homology"/>
<dbReference type="Proteomes" id="UP000034119">
    <property type="component" value="Unassembled WGS sequence"/>
</dbReference>
<dbReference type="AlphaFoldDB" id="A0A0G1VGJ8"/>
<dbReference type="EMBL" id="LCPW01000012">
    <property type="protein sequence ID" value="KKW05668.1"/>
    <property type="molecule type" value="Genomic_DNA"/>
</dbReference>
<name>A0A0G1VGJ8_9BACT</name>
<evidence type="ECO:0000313" key="7">
    <source>
        <dbReference type="EMBL" id="KKW05668.1"/>
    </source>
</evidence>
<dbReference type="Pfam" id="PF01016">
    <property type="entry name" value="Ribosomal_L27"/>
    <property type="match status" value="1"/>
</dbReference>
<sequence>MAHKKAGGSKARQKTRVSGKRLGLKVSGGQPVLAGSIIIRQRGTRVNPGVGVKMGRDFTLFAARAGKVSFTQKKGKLVASVK</sequence>